<dbReference type="InterPro" id="IPR029032">
    <property type="entry name" value="AhpD-like"/>
</dbReference>
<dbReference type="GO" id="GO:0051920">
    <property type="term" value="F:peroxiredoxin activity"/>
    <property type="evidence" value="ECO:0007669"/>
    <property type="project" value="InterPro"/>
</dbReference>
<protein>
    <submittedName>
        <fullName evidence="2">4-carboxymuconolactone decarboxylase/3-oxoadipate enol-lactonase/4-carboxymuconolactone decarboxylase</fullName>
    </submittedName>
</protein>
<dbReference type="RefSeq" id="WP_145071900.1">
    <property type="nucleotide sequence ID" value="NZ_JACIIY010000009.1"/>
</dbReference>
<name>A0A562KMY3_SPHWJ</name>
<dbReference type="EMBL" id="VLKK01000002">
    <property type="protein sequence ID" value="TWH96593.1"/>
    <property type="molecule type" value="Genomic_DNA"/>
</dbReference>
<dbReference type="InterPro" id="IPR052512">
    <property type="entry name" value="4CMD/NDH-1_regulator"/>
</dbReference>
<organism evidence="2 3">
    <name type="scientific">Sphingobium wenxiniae (strain DSM 21828 / CGMCC 1.7748 / JZ-1)</name>
    <dbReference type="NCBI Taxonomy" id="595605"/>
    <lineage>
        <taxon>Bacteria</taxon>
        <taxon>Pseudomonadati</taxon>
        <taxon>Pseudomonadota</taxon>
        <taxon>Alphaproteobacteria</taxon>
        <taxon>Sphingomonadales</taxon>
        <taxon>Sphingomonadaceae</taxon>
        <taxon>Sphingobium</taxon>
    </lineage>
</organism>
<keyword evidence="3" id="KW-1185">Reference proteome</keyword>
<comment type="caution">
    <text evidence="2">The sequence shown here is derived from an EMBL/GenBank/DDBJ whole genome shotgun (WGS) entry which is preliminary data.</text>
</comment>
<feature type="domain" description="Carboxymuconolactone decarboxylase-like" evidence="1">
    <location>
        <begin position="42"/>
        <end position="109"/>
    </location>
</feature>
<dbReference type="Pfam" id="PF02627">
    <property type="entry name" value="CMD"/>
    <property type="match status" value="1"/>
</dbReference>
<gene>
    <name evidence="2" type="ORF">IQ35_00524</name>
</gene>
<dbReference type="SUPFAM" id="SSF69118">
    <property type="entry name" value="AhpD-like"/>
    <property type="match status" value="1"/>
</dbReference>
<dbReference type="AlphaFoldDB" id="A0A562KMY3"/>
<evidence type="ECO:0000313" key="2">
    <source>
        <dbReference type="EMBL" id="TWH96593.1"/>
    </source>
</evidence>
<proteinExistence type="predicted"/>
<evidence type="ECO:0000259" key="1">
    <source>
        <dbReference type="Pfam" id="PF02627"/>
    </source>
</evidence>
<dbReference type="InterPro" id="IPR003779">
    <property type="entry name" value="CMD-like"/>
</dbReference>
<accession>A0A562KMY3</accession>
<sequence length="126" mass="13701">MGDFSFSPENPERAARGDAMVQALLGMEALPPVTPLRAAGRDFVFSEVWSRPGLDRRSRLWITLACVCAARSPIAMQTYVRAALRAGDVTMPELREFALHFAVFQGFPKGAEVDAMLDGLETEAAG</sequence>
<dbReference type="PANTHER" id="PTHR33570:SF2">
    <property type="entry name" value="CARBOXYMUCONOLACTONE DECARBOXYLASE-LIKE DOMAIN-CONTAINING PROTEIN"/>
    <property type="match status" value="1"/>
</dbReference>
<reference evidence="2 3" key="1">
    <citation type="journal article" date="2015" name="Stand. Genomic Sci.">
        <title>Genomic Encyclopedia of Bacterial and Archaeal Type Strains, Phase III: the genomes of soil and plant-associated and newly described type strains.</title>
        <authorList>
            <person name="Whitman W.B."/>
            <person name="Woyke T."/>
            <person name="Klenk H.P."/>
            <person name="Zhou Y."/>
            <person name="Lilburn T.G."/>
            <person name="Beck B.J."/>
            <person name="De Vos P."/>
            <person name="Vandamme P."/>
            <person name="Eisen J.A."/>
            <person name="Garrity G."/>
            <person name="Hugenholtz P."/>
            <person name="Kyrpides N.C."/>
        </authorList>
    </citation>
    <scope>NUCLEOTIDE SEQUENCE [LARGE SCALE GENOMIC DNA]</scope>
    <source>
        <strain evidence="2 3">CGMCC 1.7748</strain>
    </source>
</reference>
<evidence type="ECO:0000313" key="3">
    <source>
        <dbReference type="Proteomes" id="UP000316624"/>
    </source>
</evidence>
<dbReference type="PANTHER" id="PTHR33570">
    <property type="entry name" value="4-CARBOXYMUCONOLACTONE DECARBOXYLASE FAMILY PROTEIN"/>
    <property type="match status" value="1"/>
</dbReference>
<dbReference type="Gene3D" id="1.20.1290.10">
    <property type="entry name" value="AhpD-like"/>
    <property type="match status" value="1"/>
</dbReference>
<dbReference type="Proteomes" id="UP000316624">
    <property type="component" value="Unassembled WGS sequence"/>
</dbReference>